<evidence type="ECO:0000256" key="1">
    <source>
        <dbReference type="ARBA" id="ARBA00022729"/>
    </source>
</evidence>
<keyword evidence="1" id="KW-0732">Signal</keyword>
<gene>
    <name evidence="3" type="ORF">QNI29_02825</name>
</gene>
<dbReference type="Pfam" id="PF11150">
    <property type="entry name" value="DUF2927"/>
    <property type="match status" value="1"/>
</dbReference>
<dbReference type="Gene3D" id="2.60.40.1220">
    <property type="match status" value="1"/>
</dbReference>
<dbReference type="InterPro" id="IPR032812">
    <property type="entry name" value="SbsA_Ig"/>
</dbReference>
<feature type="domain" description="SbsA Ig-like" evidence="2">
    <location>
        <begin position="31"/>
        <end position="118"/>
    </location>
</feature>
<evidence type="ECO:0000313" key="4">
    <source>
        <dbReference type="Proteomes" id="UP001236652"/>
    </source>
</evidence>
<dbReference type="InterPro" id="IPR021323">
    <property type="entry name" value="DUF2927"/>
</dbReference>
<dbReference type="Proteomes" id="UP001236652">
    <property type="component" value="Chromosome"/>
</dbReference>
<reference evidence="3 4" key="1">
    <citation type="submission" date="2023-05" db="EMBL/GenBank/DDBJ databases">
        <title>Comparative genomics reveals the evidence of polycyclic aromatic hydrocarbons degradation in moderately halophilic genus Pontibacillus.</title>
        <authorList>
            <person name="Yang H."/>
            <person name="Qian Z."/>
        </authorList>
    </citation>
    <scope>NUCLEOTIDE SEQUENCE [LARGE SCALE GENOMIC DNA]</scope>
    <source>
        <strain evidence="4">HN14</strain>
    </source>
</reference>
<dbReference type="EMBL" id="CP126446">
    <property type="protein sequence ID" value="WIF98620.1"/>
    <property type="molecule type" value="Genomic_DNA"/>
</dbReference>
<keyword evidence="4" id="KW-1185">Reference proteome</keyword>
<dbReference type="InterPro" id="IPR014755">
    <property type="entry name" value="Cu-Rt/internalin_Ig-like"/>
</dbReference>
<name>A0ABY8V1Z9_9BACI</name>
<evidence type="ECO:0000313" key="3">
    <source>
        <dbReference type="EMBL" id="WIF98620.1"/>
    </source>
</evidence>
<protein>
    <submittedName>
        <fullName evidence="3">DUF2927 domain-containing protein</fullName>
    </submittedName>
</protein>
<sequence>MAKRWILLVVMVIGFVHIKPALVHADDPLLVSPRKEWRIVFNTPLDSGTVSEDSVYITRSSDGERMKVQVSLSDNKRKVFVTPLVPYKSDETYTLHVSSSITSLQGVAMKAPQTLDFQAKEGMKYTDQSIEYFQEIAFGAEFNSDALPIRKWEINPRIQVHGSPTDEDMNAVKSTIEDVNTLQSAIDVKLVDKDANINIYYVPIEEFGNYVDNPREGNWGLFYYSWEAGYKITNATILISTDKPSQEGKSHLVREEITQSLGLPRDSYSYPDSIFFQDYTTTQGFTDLDATLIQMLYEDEVEPGMAPDEAIDILISLKP</sequence>
<accession>A0ABY8V1Z9</accession>
<evidence type="ECO:0000259" key="2">
    <source>
        <dbReference type="Pfam" id="PF13205"/>
    </source>
</evidence>
<proteinExistence type="predicted"/>
<dbReference type="Pfam" id="PF13205">
    <property type="entry name" value="Big_5"/>
    <property type="match status" value="1"/>
</dbReference>
<organism evidence="3 4">
    <name type="scientific">Pontibacillus chungwhensis</name>
    <dbReference type="NCBI Taxonomy" id="265426"/>
    <lineage>
        <taxon>Bacteria</taxon>
        <taxon>Bacillati</taxon>
        <taxon>Bacillota</taxon>
        <taxon>Bacilli</taxon>
        <taxon>Bacillales</taxon>
        <taxon>Bacillaceae</taxon>
        <taxon>Pontibacillus</taxon>
    </lineage>
</organism>
<dbReference type="RefSeq" id="WP_231419308.1">
    <property type="nucleotide sequence ID" value="NZ_CP126446.1"/>
</dbReference>